<protein>
    <submittedName>
        <fullName evidence="2">Glutaredoxin, GrxB family</fullName>
    </submittedName>
</protein>
<sequence length="216" mass="24957">MKLFIFDHCPFCMKAKMVAGIKNLPVEFTYLQNDDVDTRIEMVGANMVPILEKDDGTYMAESLDIAKYLDENDHYPVIEQGTCADDISEWLSNVRPLFNKLTFPRWTKFDLPEFERPEAVTWFTDKKEAFIGMSFDDAFAQSDKFINELTPLLVDVNFITLPSEKGNKITWDDINFFPFLRNLTVVKGLDFPPHLKNYLEEISELTGVNLYLDVAV</sequence>
<gene>
    <name evidence="2" type="ORF">A6E04_18725</name>
</gene>
<dbReference type="InterPro" id="IPR011767">
    <property type="entry name" value="GLR_AS"/>
</dbReference>
<dbReference type="Pfam" id="PF04399">
    <property type="entry name" value="Glutaredoxin2_C"/>
    <property type="match status" value="1"/>
</dbReference>
<comment type="caution">
    <text evidence="2">The sequence shown here is derived from an EMBL/GenBank/DDBJ whole genome shotgun (WGS) entry which is preliminary data.</text>
</comment>
<evidence type="ECO:0000313" key="3">
    <source>
        <dbReference type="Proteomes" id="UP000093523"/>
    </source>
</evidence>
<dbReference type="Proteomes" id="UP000093523">
    <property type="component" value="Unassembled WGS sequence"/>
</dbReference>
<dbReference type="SUPFAM" id="SSF52833">
    <property type="entry name" value="Thioredoxin-like"/>
    <property type="match status" value="1"/>
</dbReference>
<evidence type="ECO:0000259" key="1">
    <source>
        <dbReference type="PROSITE" id="PS50404"/>
    </source>
</evidence>
<dbReference type="SFLD" id="SFLDG01204">
    <property type="entry name" value="Grx2-like.1"/>
    <property type="match status" value="1"/>
</dbReference>
<dbReference type="SFLD" id="SFLDG01183">
    <property type="entry name" value="Grx2-like"/>
    <property type="match status" value="1"/>
</dbReference>
<dbReference type="Pfam" id="PF13417">
    <property type="entry name" value="GST_N_3"/>
    <property type="match status" value="1"/>
</dbReference>
<dbReference type="SFLD" id="SFLDS00019">
    <property type="entry name" value="Glutathione_Transferase_(cytos"/>
    <property type="match status" value="1"/>
</dbReference>
<dbReference type="InterPro" id="IPR036282">
    <property type="entry name" value="Glutathione-S-Trfase_C_sf"/>
</dbReference>
<accession>A0A1B9NUG4</accession>
<dbReference type="RefSeq" id="WP_017022218.1">
    <property type="nucleotide sequence ID" value="NZ_CAWMPN010000029.1"/>
</dbReference>
<dbReference type="InterPro" id="IPR040079">
    <property type="entry name" value="Glutathione_S-Trfase"/>
</dbReference>
<dbReference type="InterPro" id="IPR011901">
    <property type="entry name" value="Grx2"/>
</dbReference>
<dbReference type="SUPFAM" id="SSF47616">
    <property type="entry name" value="GST C-terminal domain-like"/>
    <property type="match status" value="1"/>
</dbReference>
<evidence type="ECO:0000313" key="2">
    <source>
        <dbReference type="EMBL" id="OCH17655.1"/>
    </source>
</evidence>
<dbReference type="CDD" id="cd03037">
    <property type="entry name" value="GST_N_GRX2"/>
    <property type="match status" value="1"/>
</dbReference>
<dbReference type="InterPro" id="IPR036249">
    <property type="entry name" value="Thioredoxin-like_sf"/>
</dbReference>
<feature type="domain" description="GST N-terminal" evidence="1">
    <location>
        <begin position="1"/>
        <end position="77"/>
    </location>
</feature>
<proteinExistence type="predicted"/>
<dbReference type="PROSITE" id="PS00195">
    <property type="entry name" value="GLUTAREDOXIN_1"/>
    <property type="match status" value="1"/>
</dbReference>
<dbReference type="InterPro" id="IPR004045">
    <property type="entry name" value="Glutathione_S-Trfase_N"/>
</dbReference>
<dbReference type="CDD" id="cd03199">
    <property type="entry name" value="GST_C_GRX2"/>
    <property type="match status" value="1"/>
</dbReference>
<name>A0A1B9NUG4_ALILO</name>
<organism evidence="2 3">
    <name type="scientific">Aliivibrio logei</name>
    <name type="common">Vibrio logei</name>
    <dbReference type="NCBI Taxonomy" id="688"/>
    <lineage>
        <taxon>Bacteria</taxon>
        <taxon>Pseudomonadati</taxon>
        <taxon>Pseudomonadota</taxon>
        <taxon>Gammaproteobacteria</taxon>
        <taxon>Vibrionales</taxon>
        <taxon>Vibrionaceae</taxon>
        <taxon>Aliivibrio</taxon>
    </lineage>
</organism>
<dbReference type="InterPro" id="IPR007494">
    <property type="entry name" value="Glutaredoxin2_C"/>
</dbReference>
<dbReference type="NCBIfam" id="NF007702">
    <property type="entry name" value="PRK10387.1"/>
    <property type="match status" value="1"/>
</dbReference>
<dbReference type="EMBL" id="MAJU01000029">
    <property type="protein sequence ID" value="OCH17655.1"/>
    <property type="molecule type" value="Genomic_DNA"/>
</dbReference>
<reference evidence="2 3" key="1">
    <citation type="submission" date="2016-06" db="EMBL/GenBank/DDBJ databases">
        <authorList>
            <person name="Kjaerup R.B."/>
            <person name="Dalgaard T.S."/>
            <person name="Juul-Madsen H.R."/>
        </authorList>
    </citation>
    <scope>NUCLEOTIDE SEQUENCE [LARGE SCALE GENOMIC DNA]</scope>
    <source>
        <strain evidence="2 3">1S159</strain>
    </source>
</reference>
<dbReference type="PROSITE" id="PS50404">
    <property type="entry name" value="GST_NTER"/>
    <property type="match status" value="1"/>
</dbReference>
<dbReference type="OrthoDB" id="5291571at2"/>
<dbReference type="Gene3D" id="3.40.30.10">
    <property type="entry name" value="Glutaredoxin"/>
    <property type="match status" value="1"/>
</dbReference>
<dbReference type="NCBIfam" id="TIGR02182">
    <property type="entry name" value="GRXB"/>
    <property type="match status" value="1"/>
</dbReference>
<dbReference type="AlphaFoldDB" id="A0A1B9NUG4"/>
<dbReference type="GO" id="GO:0005829">
    <property type="term" value="C:cytosol"/>
    <property type="evidence" value="ECO:0007669"/>
    <property type="project" value="InterPro"/>
</dbReference>
<dbReference type="Gene3D" id="1.20.1050.10">
    <property type="match status" value="1"/>
</dbReference>